<protein>
    <recommendedName>
        <fullName evidence="12">TonB C-terminal domain-containing protein</fullName>
    </recommendedName>
</protein>
<evidence type="ECO:0000256" key="4">
    <source>
        <dbReference type="ARBA" id="ARBA00022475"/>
    </source>
</evidence>
<feature type="domain" description="TonB C-terminal" evidence="12">
    <location>
        <begin position="181"/>
        <end position="272"/>
    </location>
</feature>
<dbReference type="PANTHER" id="PTHR33446">
    <property type="entry name" value="PROTEIN TONB-RELATED"/>
    <property type="match status" value="1"/>
</dbReference>
<dbReference type="Pfam" id="PF03544">
    <property type="entry name" value="TonB_C"/>
    <property type="match status" value="1"/>
</dbReference>
<keyword evidence="6 11" id="KW-0812">Transmembrane</keyword>
<comment type="caution">
    <text evidence="13">The sequence shown here is derived from an EMBL/GenBank/DDBJ whole genome shotgun (WGS) entry which is preliminary data.</text>
</comment>
<keyword evidence="14" id="KW-1185">Reference proteome</keyword>
<dbReference type="InterPro" id="IPR051045">
    <property type="entry name" value="TonB-dependent_transducer"/>
</dbReference>
<evidence type="ECO:0000256" key="9">
    <source>
        <dbReference type="ARBA" id="ARBA00023136"/>
    </source>
</evidence>
<evidence type="ECO:0000256" key="1">
    <source>
        <dbReference type="ARBA" id="ARBA00004383"/>
    </source>
</evidence>
<evidence type="ECO:0000313" key="14">
    <source>
        <dbReference type="Proteomes" id="UP000006008"/>
    </source>
</evidence>
<reference evidence="13 14" key="1">
    <citation type="submission" date="2011-08" db="EMBL/GenBank/DDBJ databases">
        <title>The Genome Sequence of Alistipes indistinctus YIT 12060.</title>
        <authorList>
            <consortium name="The Broad Institute Genome Sequencing Platform"/>
            <person name="Earl A."/>
            <person name="Ward D."/>
            <person name="Feldgarden M."/>
            <person name="Gevers D."/>
            <person name="Morotomi M."/>
            <person name="Young S.K."/>
            <person name="Zeng Q."/>
            <person name="Gargeya S."/>
            <person name="Fitzgerald M."/>
            <person name="Haas B."/>
            <person name="Abouelleil A."/>
            <person name="Alvarado L."/>
            <person name="Arachchi H.M."/>
            <person name="Berlin A."/>
            <person name="Brown A."/>
            <person name="Chapman S.B."/>
            <person name="Chen Z."/>
            <person name="Dunbar C."/>
            <person name="Freedman E."/>
            <person name="Gearin G."/>
            <person name="Gellesch M."/>
            <person name="Goldberg J."/>
            <person name="Griggs A."/>
            <person name="Gujja S."/>
            <person name="Heiman D."/>
            <person name="Howarth C."/>
            <person name="Larson L."/>
            <person name="Lui A."/>
            <person name="MacDonald P.J.P."/>
            <person name="Montmayeur A."/>
            <person name="Murphy C."/>
            <person name="Neiman D."/>
            <person name="Pearson M."/>
            <person name="Priest M."/>
            <person name="Roberts A."/>
            <person name="Saif S."/>
            <person name="Shea T."/>
            <person name="Shenoy N."/>
            <person name="Sisk P."/>
            <person name="Stolte C."/>
            <person name="Sykes S."/>
            <person name="Wortman J."/>
            <person name="Nusbaum C."/>
            <person name="Birren B."/>
        </authorList>
    </citation>
    <scope>NUCLEOTIDE SEQUENCE [LARGE SCALE GENOMIC DNA]</scope>
    <source>
        <strain evidence="13 14">YIT 12060</strain>
    </source>
</reference>
<evidence type="ECO:0000256" key="6">
    <source>
        <dbReference type="ARBA" id="ARBA00022692"/>
    </source>
</evidence>
<evidence type="ECO:0000313" key="13">
    <source>
        <dbReference type="EMBL" id="EHB91309.1"/>
    </source>
</evidence>
<evidence type="ECO:0000256" key="7">
    <source>
        <dbReference type="ARBA" id="ARBA00022927"/>
    </source>
</evidence>
<dbReference type="InterPro" id="IPR006260">
    <property type="entry name" value="TonB/TolA_C"/>
</dbReference>
<dbReference type="InterPro" id="IPR037682">
    <property type="entry name" value="TonB_C"/>
</dbReference>
<dbReference type="GO" id="GO:0015891">
    <property type="term" value="P:siderophore transport"/>
    <property type="evidence" value="ECO:0007669"/>
    <property type="project" value="InterPro"/>
</dbReference>
<dbReference type="RefSeq" id="WP_009134164.1">
    <property type="nucleotide sequence ID" value="NZ_CP102250.1"/>
</dbReference>
<dbReference type="GO" id="GO:0055085">
    <property type="term" value="P:transmembrane transport"/>
    <property type="evidence" value="ECO:0007669"/>
    <property type="project" value="InterPro"/>
</dbReference>
<dbReference type="PROSITE" id="PS52015">
    <property type="entry name" value="TONB_CTD"/>
    <property type="match status" value="1"/>
</dbReference>
<evidence type="ECO:0000256" key="5">
    <source>
        <dbReference type="ARBA" id="ARBA00022519"/>
    </source>
</evidence>
<dbReference type="HOGENOM" id="CLU_065795_0_0_10"/>
<dbReference type="Gene3D" id="3.30.1150.10">
    <property type="match status" value="1"/>
</dbReference>
<keyword evidence="3" id="KW-0813">Transport</keyword>
<feature type="region of interest" description="Disordered" evidence="10">
    <location>
        <begin position="79"/>
        <end position="105"/>
    </location>
</feature>
<evidence type="ECO:0000256" key="2">
    <source>
        <dbReference type="ARBA" id="ARBA00006555"/>
    </source>
</evidence>
<keyword evidence="4" id="KW-1003">Cell membrane</keyword>
<dbReference type="PATRIC" id="fig|742725.3.peg.1438"/>
<evidence type="ECO:0000256" key="10">
    <source>
        <dbReference type="SAM" id="MobiDB-lite"/>
    </source>
</evidence>
<dbReference type="SUPFAM" id="SSF74653">
    <property type="entry name" value="TolA/TonB C-terminal domain"/>
    <property type="match status" value="1"/>
</dbReference>
<dbReference type="EMBL" id="ADLD01000013">
    <property type="protein sequence ID" value="EHB91309.1"/>
    <property type="molecule type" value="Genomic_DNA"/>
</dbReference>
<dbReference type="Proteomes" id="UP000006008">
    <property type="component" value="Unassembled WGS sequence"/>
</dbReference>
<proteinExistence type="inferred from homology"/>
<dbReference type="GO" id="GO:0098797">
    <property type="term" value="C:plasma membrane protein complex"/>
    <property type="evidence" value="ECO:0007669"/>
    <property type="project" value="TreeGrafter"/>
</dbReference>
<comment type="subcellular location">
    <subcellularLocation>
        <location evidence="1">Cell inner membrane</location>
        <topology evidence="1">Single-pass membrane protein</topology>
        <orientation evidence="1">Periplasmic side</orientation>
    </subcellularLocation>
</comment>
<dbReference type="OrthoDB" id="9814002at2"/>
<feature type="compositionally biased region" description="Basic and acidic residues" evidence="10">
    <location>
        <begin position="81"/>
        <end position="92"/>
    </location>
</feature>
<dbReference type="eggNOG" id="COG0810">
    <property type="taxonomic scope" value="Bacteria"/>
</dbReference>
<comment type="similarity">
    <text evidence="2">Belongs to the TonB family.</text>
</comment>
<evidence type="ECO:0000259" key="12">
    <source>
        <dbReference type="PROSITE" id="PS52015"/>
    </source>
</evidence>
<name>G5H9P3_9BACT</name>
<keyword evidence="5" id="KW-0997">Cell inner membrane</keyword>
<dbReference type="PRINTS" id="PR01374">
    <property type="entry name" value="TONBPROTEIN"/>
</dbReference>
<accession>G5H9P3</accession>
<dbReference type="GO" id="GO:0030288">
    <property type="term" value="C:outer membrane-bounded periplasmic space"/>
    <property type="evidence" value="ECO:0007669"/>
    <property type="project" value="InterPro"/>
</dbReference>
<dbReference type="STRING" id="742725.HMPREF9450_01358"/>
<evidence type="ECO:0000256" key="3">
    <source>
        <dbReference type="ARBA" id="ARBA00022448"/>
    </source>
</evidence>
<dbReference type="GO" id="GO:0015031">
    <property type="term" value="P:protein transport"/>
    <property type="evidence" value="ECO:0007669"/>
    <property type="project" value="UniProtKB-KW"/>
</dbReference>
<keyword evidence="9 11" id="KW-0472">Membrane</keyword>
<gene>
    <name evidence="13" type="ORF">HMPREF9450_01358</name>
</gene>
<evidence type="ECO:0000256" key="11">
    <source>
        <dbReference type="SAM" id="Phobius"/>
    </source>
</evidence>
<dbReference type="FunFam" id="3.30.1150.10:FF:000002">
    <property type="entry name" value="Energy transducer TonB"/>
    <property type="match status" value="1"/>
</dbReference>
<evidence type="ECO:0000256" key="8">
    <source>
        <dbReference type="ARBA" id="ARBA00022989"/>
    </source>
</evidence>
<dbReference type="NCBIfam" id="TIGR01352">
    <property type="entry name" value="tonB_Cterm"/>
    <property type="match status" value="1"/>
</dbReference>
<organism evidence="13 14">
    <name type="scientific">Alistipes indistinctus YIT 12060</name>
    <dbReference type="NCBI Taxonomy" id="742725"/>
    <lineage>
        <taxon>Bacteria</taxon>
        <taxon>Pseudomonadati</taxon>
        <taxon>Bacteroidota</taxon>
        <taxon>Bacteroidia</taxon>
        <taxon>Bacteroidales</taxon>
        <taxon>Rikenellaceae</taxon>
        <taxon>Alistipes</taxon>
    </lineage>
</organism>
<dbReference type="InterPro" id="IPR003538">
    <property type="entry name" value="TonB"/>
</dbReference>
<dbReference type="GeneID" id="92815612"/>
<keyword evidence="8 11" id="KW-1133">Transmembrane helix</keyword>
<dbReference type="GO" id="GO:0031992">
    <property type="term" value="F:energy transducer activity"/>
    <property type="evidence" value="ECO:0007669"/>
    <property type="project" value="InterPro"/>
</dbReference>
<feature type="transmembrane region" description="Helical" evidence="11">
    <location>
        <begin position="39"/>
        <end position="61"/>
    </location>
</feature>
<dbReference type="PANTHER" id="PTHR33446:SF2">
    <property type="entry name" value="PROTEIN TONB"/>
    <property type="match status" value="1"/>
</dbReference>
<keyword evidence="7" id="KW-0653">Protein transport</keyword>
<dbReference type="AlphaFoldDB" id="G5H9P3"/>
<sequence length="272" mass="30867">MAKIDLTSREWCELVFEGKNKAYGAYEMRQTSPSRHNKATIIVMIFVLIAFSLPALLKIVVPKQEKEVMTEVTELTNLEAPEEKTEEIKKPDLPPPPPLKSSIKFTPPVIKKDEEVREEDEMKTQEDLNLNKTAISIADIKGTDDIHGKDIADIREVVKEPVKEVKQEIYHSVEQMPQFPGGDKELMKYLRDNMQYPQAALENNIQGRVIVQFVVGKDGSVSDVQVLAGLDRLCDREAVRVVESMPKWIPGKHNGVSVPVYYRVPVTFKILQ</sequence>